<gene>
    <name evidence="1" type="ORF">EZS28_021266</name>
</gene>
<dbReference type="AlphaFoldDB" id="A0A5J4VKT2"/>
<sequence>MQEEQITYVVNLASCHRVITIMPQKTAENGEIQTQFQFKEGAKLLNFLPQWRSTGQNIRVIRDIATIWRYQTSSGLFRQVLKPNIRDLNEERGLDQDFRLLTIEQRDANRKLQIGRNHGYSEENSTRRLDYIYRFILSLPVLQNSGRAALLPNY</sequence>
<evidence type="ECO:0000313" key="1">
    <source>
        <dbReference type="EMBL" id="KAA6383208.1"/>
    </source>
</evidence>
<protein>
    <submittedName>
        <fullName evidence="1">Uncharacterized protein</fullName>
    </submittedName>
</protein>
<proteinExistence type="predicted"/>
<accession>A0A5J4VKT2</accession>
<comment type="caution">
    <text evidence="1">The sequence shown here is derived from an EMBL/GenBank/DDBJ whole genome shotgun (WGS) entry which is preliminary data.</text>
</comment>
<evidence type="ECO:0000313" key="2">
    <source>
        <dbReference type="Proteomes" id="UP000324800"/>
    </source>
</evidence>
<dbReference type="Proteomes" id="UP000324800">
    <property type="component" value="Unassembled WGS sequence"/>
</dbReference>
<dbReference type="EMBL" id="SNRW01006372">
    <property type="protein sequence ID" value="KAA6383208.1"/>
    <property type="molecule type" value="Genomic_DNA"/>
</dbReference>
<name>A0A5J4VKT2_9EUKA</name>
<reference evidence="1 2" key="1">
    <citation type="submission" date="2019-03" db="EMBL/GenBank/DDBJ databases">
        <title>Single cell metagenomics reveals metabolic interactions within the superorganism composed of flagellate Streblomastix strix and complex community of Bacteroidetes bacteria on its surface.</title>
        <authorList>
            <person name="Treitli S.C."/>
            <person name="Kolisko M."/>
            <person name="Husnik F."/>
            <person name="Keeling P."/>
            <person name="Hampl V."/>
        </authorList>
    </citation>
    <scope>NUCLEOTIDE SEQUENCE [LARGE SCALE GENOMIC DNA]</scope>
    <source>
        <strain evidence="1">ST1C</strain>
    </source>
</reference>
<organism evidence="1 2">
    <name type="scientific">Streblomastix strix</name>
    <dbReference type="NCBI Taxonomy" id="222440"/>
    <lineage>
        <taxon>Eukaryota</taxon>
        <taxon>Metamonada</taxon>
        <taxon>Preaxostyla</taxon>
        <taxon>Oxymonadida</taxon>
        <taxon>Streblomastigidae</taxon>
        <taxon>Streblomastix</taxon>
    </lineage>
</organism>